<dbReference type="Gene3D" id="1.20.1610.10">
    <property type="entry name" value="alpha-1,2-mannosidases domains"/>
    <property type="match status" value="1"/>
</dbReference>
<organism evidence="2">
    <name type="scientific">Sporisorium scitamineum</name>
    <dbReference type="NCBI Taxonomy" id="49012"/>
    <lineage>
        <taxon>Eukaryota</taxon>
        <taxon>Fungi</taxon>
        <taxon>Dikarya</taxon>
        <taxon>Basidiomycota</taxon>
        <taxon>Ustilaginomycotina</taxon>
        <taxon>Ustilaginomycetes</taxon>
        <taxon>Ustilaginales</taxon>
        <taxon>Ustilaginaceae</taxon>
        <taxon>Sporisorium</taxon>
    </lineage>
</organism>
<dbReference type="NCBIfam" id="TIGR01180">
    <property type="entry name" value="aman2_put"/>
    <property type="match status" value="1"/>
</dbReference>
<dbReference type="GO" id="GO:0005975">
    <property type="term" value="P:carbohydrate metabolic process"/>
    <property type="evidence" value="ECO:0007669"/>
    <property type="project" value="InterPro"/>
</dbReference>
<dbReference type="InterPro" id="IPR050883">
    <property type="entry name" value="PNGase"/>
</dbReference>
<dbReference type="InterPro" id="IPR014718">
    <property type="entry name" value="GH-type_carb-bd"/>
</dbReference>
<dbReference type="OrthoDB" id="449263at2759"/>
<dbReference type="Gene3D" id="2.70.98.10">
    <property type="match status" value="1"/>
</dbReference>
<protein>
    <recommendedName>
        <fullName evidence="1">Glycosyl hydrolase family 92 domain-containing protein</fullName>
    </recommendedName>
</protein>
<dbReference type="AlphaFoldDB" id="A0A127Z6N7"/>
<accession>A0A127Z6N7</accession>
<dbReference type="Pfam" id="PF07971">
    <property type="entry name" value="Glyco_hydro_92"/>
    <property type="match status" value="1"/>
</dbReference>
<dbReference type="PANTHER" id="PTHR12143:SF43">
    <property type="entry name" value="PUTATIVE-RELATED"/>
    <property type="match status" value="1"/>
</dbReference>
<evidence type="ECO:0000313" key="2">
    <source>
        <dbReference type="EMBL" id="CDS82211.1"/>
    </source>
</evidence>
<feature type="domain" description="Glycosyl hydrolase family 92" evidence="1">
    <location>
        <begin position="10"/>
        <end position="506"/>
    </location>
</feature>
<dbReference type="GO" id="GO:0006516">
    <property type="term" value="P:glycoprotein catabolic process"/>
    <property type="evidence" value="ECO:0007669"/>
    <property type="project" value="TreeGrafter"/>
</dbReference>
<dbReference type="FunFam" id="1.20.1050.60:FF:000001">
    <property type="entry name" value="Putative alpha-1,2-mannosidase"/>
    <property type="match status" value="1"/>
</dbReference>
<dbReference type="EMBL" id="LK056665">
    <property type="protein sequence ID" value="CDS82211.1"/>
    <property type="molecule type" value="Genomic_DNA"/>
</dbReference>
<dbReference type="GO" id="GO:0005829">
    <property type="term" value="C:cytosol"/>
    <property type="evidence" value="ECO:0007669"/>
    <property type="project" value="TreeGrafter"/>
</dbReference>
<name>A0A127Z6N7_9BASI</name>
<gene>
    <name evidence="2" type="ORF">SPSC_03031</name>
</gene>
<dbReference type="Gene3D" id="1.20.1050.60">
    <property type="entry name" value="alpha-1,2-mannosidase"/>
    <property type="match status" value="1"/>
</dbReference>
<proteinExistence type="predicted"/>
<reference evidence="2" key="1">
    <citation type="submission" date="2014-06" db="EMBL/GenBank/DDBJ databases">
        <authorList>
            <person name="Ju J."/>
            <person name="Zhang J."/>
        </authorList>
    </citation>
    <scope>NUCLEOTIDE SEQUENCE</scope>
    <source>
        <strain evidence="2">SscI8</strain>
    </source>
</reference>
<dbReference type="InterPro" id="IPR005887">
    <property type="entry name" value="GH92_a_mannosidase_put"/>
</dbReference>
<dbReference type="GO" id="GO:0005634">
    <property type="term" value="C:nucleus"/>
    <property type="evidence" value="ECO:0007669"/>
    <property type="project" value="TreeGrafter"/>
</dbReference>
<dbReference type="SUPFAM" id="SSF48208">
    <property type="entry name" value="Six-hairpin glycosidases"/>
    <property type="match status" value="1"/>
</dbReference>
<dbReference type="InterPro" id="IPR008928">
    <property type="entry name" value="6-hairpin_glycosidase_sf"/>
</dbReference>
<dbReference type="GO" id="GO:0000224">
    <property type="term" value="F:peptide-N4-(N-acetyl-beta-glucosaminyl)asparagine amidase activity"/>
    <property type="evidence" value="ECO:0007669"/>
    <property type="project" value="TreeGrafter"/>
</dbReference>
<dbReference type="Gene3D" id="3.30.2080.10">
    <property type="entry name" value="GH92 mannosidase domain"/>
    <property type="match status" value="1"/>
</dbReference>
<dbReference type="InterPro" id="IPR012939">
    <property type="entry name" value="Glyco_hydro_92"/>
</dbReference>
<evidence type="ECO:0000259" key="1">
    <source>
        <dbReference type="Pfam" id="PF07971"/>
    </source>
</evidence>
<sequence length="523" mass="59214">MGLSLISEEQARYNLGVEMPDGAGVEDVVDEPIDAWKSKTDRIQVQGSTEEQKRILYTGIFHASQYPAEHAEPIPYSDGSIKGVTLPATLRHGQEDKHKYHYYSGYTDSVHKIKQGLQRYQSWSLWDIYRAQWNLLVLFEPQRVVVMVRSLLDIYDESGFLPMWSTLAETNIMISTHADSLIAEAAVKGVSGFDMNKAWEAVRKDGTIPPEREFELRYEDREEYTPLEVHAGLTFYNQSGYVPLDGWPESTSRTLDYAYDDHAIAVFADLLDKNEEADFFHNRSKNYRHVFDHDQGLMAPRLKNGNFLVQPLPNPRGRREGFTEGNSFDYSFDVVQDVPGLAELVGSRTKLVELLDRHFAEGHNDQSNEPSHHIPYLYSLLGEAAKTQRLVRDISHEGFSDQPDGYASKEDCGQQSAWYIFSAMGIYPVNPVSGEYVVSSPFFERMEIAIPARIEGGEAVQLRIEAPGSSERVYVANLTVNGRSIVQPKLKWSDLLAGGTWKFDLADTPQLWGNDKTLPPLYA</sequence>
<dbReference type="PANTHER" id="PTHR12143">
    <property type="entry name" value="PEPTIDE N-GLYCANASE PNGASE -RELATED"/>
    <property type="match status" value="1"/>
</dbReference>
<dbReference type="GO" id="GO:0030246">
    <property type="term" value="F:carbohydrate binding"/>
    <property type="evidence" value="ECO:0007669"/>
    <property type="project" value="InterPro"/>
</dbReference>